<feature type="compositionally biased region" description="Acidic residues" evidence="1">
    <location>
        <begin position="571"/>
        <end position="581"/>
    </location>
</feature>
<dbReference type="SUPFAM" id="SSF52540">
    <property type="entry name" value="P-loop containing nucleoside triphosphate hydrolases"/>
    <property type="match status" value="1"/>
</dbReference>
<organism evidence="3 4">
    <name type="scientific">Rhinocladiella mackenziei CBS 650.93</name>
    <dbReference type="NCBI Taxonomy" id="1442369"/>
    <lineage>
        <taxon>Eukaryota</taxon>
        <taxon>Fungi</taxon>
        <taxon>Dikarya</taxon>
        <taxon>Ascomycota</taxon>
        <taxon>Pezizomycotina</taxon>
        <taxon>Eurotiomycetes</taxon>
        <taxon>Chaetothyriomycetidae</taxon>
        <taxon>Chaetothyriales</taxon>
        <taxon>Herpotrichiellaceae</taxon>
        <taxon>Rhinocladiella</taxon>
    </lineage>
</organism>
<dbReference type="STRING" id="1442369.A0A0D2FPY8"/>
<feature type="region of interest" description="Disordered" evidence="1">
    <location>
        <begin position="299"/>
        <end position="325"/>
    </location>
</feature>
<keyword evidence="4" id="KW-1185">Reference proteome</keyword>
<dbReference type="PANTHER" id="PTHR23389">
    <property type="entry name" value="CHROMOSOME TRANSMISSION FIDELITY FACTOR 18"/>
    <property type="match status" value="1"/>
</dbReference>
<feature type="region of interest" description="Disordered" evidence="1">
    <location>
        <begin position="93"/>
        <end position="166"/>
    </location>
</feature>
<feature type="domain" description="ATPase AAA-type core" evidence="2">
    <location>
        <begin position="594"/>
        <end position="628"/>
    </location>
</feature>
<dbReference type="PANTHER" id="PTHR23389:SF21">
    <property type="entry name" value="ATPASE FAMILY AAA DOMAIN-CONTAINING PROTEIN 5"/>
    <property type="match status" value="1"/>
</dbReference>
<feature type="region of interest" description="Disordered" evidence="1">
    <location>
        <begin position="25"/>
        <end position="66"/>
    </location>
</feature>
<proteinExistence type="predicted"/>
<evidence type="ECO:0000313" key="4">
    <source>
        <dbReference type="Proteomes" id="UP000053617"/>
    </source>
</evidence>
<dbReference type="GO" id="GO:0005634">
    <property type="term" value="C:nucleus"/>
    <property type="evidence" value="ECO:0007669"/>
    <property type="project" value="TreeGrafter"/>
</dbReference>
<dbReference type="AlphaFoldDB" id="A0A0D2FPY8"/>
<feature type="region of interest" description="Disordered" evidence="1">
    <location>
        <begin position="1022"/>
        <end position="1056"/>
    </location>
</feature>
<reference evidence="3 4" key="1">
    <citation type="submission" date="2015-01" db="EMBL/GenBank/DDBJ databases">
        <title>The Genome Sequence of Rhinocladiella mackenzie CBS 650.93.</title>
        <authorList>
            <consortium name="The Broad Institute Genomics Platform"/>
            <person name="Cuomo C."/>
            <person name="de Hoog S."/>
            <person name="Gorbushina A."/>
            <person name="Stielow B."/>
            <person name="Teixiera M."/>
            <person name="Abouelleil A."/>
            <person name="Chapman S.B."/>
            <person name="Priest M."/>
            <person name="Young S.K."/>
            <person name="Wortman J."/>
            <person name="Nusbaum C."/>
            <person name="Birren B."/>
        </authorList>
    </citation>
    <scope>NUCLEOTIDE SEQUENCE [LARGE SCALE GENOMIC DNA]</scope>
    <source>
        <strain evidence="3 4">CBS 650.93</strain>
    </source>
</reference>
<feature type="region of interest" description="Disordered" evidence="1">
    <location>
        <begin position="338"/>
        <end position="374"/>
    </location>
</feature>
<feature type="compositionally biased region" description="Polar residues" evidence="1">
    <location>
        <begin position="340"/>
        <end position="355"/>
    </location>
</feature>
<feature type="region of interest" description="Disordered" evidence="1">
    <location>
        <begin position="1072"/>
        <end position="1108"/>
    </location>
</feature>
<sequence length="1108" mass="122547">MAEVLDHGTRPDRLVQMHPFFKKAVMNNDSPHDAPPLPPGLDDSVEENSSNPVEKPSHHELLVTNPYRAPSSAISISGDSGRECWNTIEEDNDRDYNNTRRKRRRISSEPEQQTLEQICTNTHQQTRHGQLEEAARSYAEDDTSSKEPQIETSIVPSQMKSEEENARLPLDRSAGSTLTGDPSHLSCVNDLGSNKPSEHELSTSAPLIIYTIPEYETQMPTPKKRNIGINDNGKLINSPKGSPRHSPRSKKSDNKGQSNGAVKAGRKSKKVEMKNGRFVSSLQITLPYATEECGKKIDDILSRPSNTPGNSVPQKQMSQSAPSDKKAMHPFFLGKLAVPTQKQTQVASETSSIAPTSDDEANRSPKAPNPWKGVIFSSRKPLQKISYRIFPIWPPSSIQDVQPNQEPRRPVTILPATPSSVVKCKHSACRIKPDEDILWNFARSLQGSTHQSSLVHLPKRRVMSGKELSRCLASEIYGQPGKSNLVMPSLTSLKSRIESTPSAFDQGKAAGPQMWPQEYAPTCWQEVLQPEAQALHEWLSNLEVHQVQTGKLQSKMRPPVAKKRRKKRPDELDDFIVDSDDENNHANSTGKNAILLTGPSGSGKTASVFAVAQQLGFEVFEIHPGMRRNAKDIQDKVGDMTQNHLVQQADLHSRRSSVSFNDMDVRSPTPEPVAANQPTVASFMRLVKTNRNPMLPEANDTKEVKMKSQRQSLILFEEVDILFEEDKGFWSGVQSLIRTSKRPVILTCNDLTPVPLDELDLFTVLTYDRPETNLAVNHLAYTAAAEGHLLGQEALRNLFLSKNRDLRASLTELNLWCQMTVGSQQGGLDWMLPHSERCRPNQDGSVTRIVSQDTFVSGLDLLPVEFDDQEDLFTFAQENLDLSPVDWARNDYSANDTGQGGLQVLDEADFLAEARSVMDLLDVDVAPATASTISKVSESTPVRSPRDDLVQLYIEKLSERCLSRITVADALEALMEESRIGLPVSPGRKAPSLDSTALPLVTEVAPYVRSIVAHDQKLEQIRNELGGNGGPQAKRQRRTRASRAALEGGSKESTRRDKWFPESLDFAAVLATGNDWPQSRSGEVFSAAATPTSSMATDADADSGDTPR</sequence>
<accession>A0A0D2FPY8</accession>
<dbReference type="RefSeq" id="XP_013271403.1">
    <property type="nucleotide sequence ID" value="XM_013415949.1"/>
</dbReference>
<name>A0A0D2FPY8_9EURO</name>
<dbReference type="InterPro" id="IPR003959">
    <property type="entry name" value="ATPase_AAA_core"/>
</dbReference>
<evidence type="ECO:0000313" key="3">
    <source>
        <dbReference type="EMBL" id="KIX04267.1"/>
    </source>
</evidence>
<evidence type="ECO:0000259" key="2">
    <source>
        <dbReference type="Pfam" id="PF00004"/>
    </source>
</evidence>
<dbReference type="VEuPathDB" id="FungiDB:Z518_05134"/>
<dbReference type="Proteomes" id="UP000053617">
    <property type="component" value="Unassembled WGS sequence"/>
</dbReference>
<feature type="compositionally biased region" description="Basic and acidic residues" evidence="1">
    <location>
        <begin position="129"/>
        <end position="149"/>
    </location>
</feature>
<gene>
    <name evidence="3" type="ORF">Z518_05134</name>
</gene>
<feature type="region of interest" description="Disordered" evidence="1">
    <location>
        <begin position="219"/>
        <end position="272"/>
    </location>
</feature>
<feature type="compositionally biased region" description="Polar residues" evidence="1">
    <location>
        <begin position="150"/>
        <end position="159"/>
    </location>
</feature>
<dbReference type="OrthoDB" id="10064318at2759"/>
<dbReference type="Pfam" id="PF00004">
    <property type="entry name" value="AAA"/>
    <property type="match status" value="1"/>
</dbReference>
<feature type="region of interest" description="Disordered" evidence="1">
    <location>
        <begin position="549"/>
        <end position="592"/>
    </location>
</feature>
<feature type="compositionally biased region" description="Acidic residues" evidence="1">
    <location>
        <begin position="1099"/>
        <end position="1108"/>
    </location>
</feature>
<evidence type="ECO:0000256" key="1">
    <source>
        <dbReference type="SAM" id="MobiDB-lite"/>
    </source>
</evidence>
<dbReference type="InterPro" id="IPR027417">
    <property type="entry name" value="P-loop_NTPase"/>
</dbReference>
<dbReference type="GO" id="GO:0005524">
    <property type="term" value="F:ATP binding"/>
    <property type="evidence" value="ECO:0007669"/>
    <property type="project" value="InterPro"/>
</dbReference>
<dbReference type="Gene3D" id="3.40.50.300">
    <property type="entry name" value="P-loop containing nucleotide triphosphate hydrolases"/>
    <property type="match status" value="1"/>
</dbReference>
<dbReference type="EMBL" id="KN847478">
    <property type="protein sequence ID" value="KIX04267.1"/>
    <property type="molecule type" value="Genomic_DNA"/>
</dbReference>
<feature type="compositionally biased region" description="Low complexity" evidence="1">
    <location>
        <begin position="1086"/>
        <end position="1098"/>
    </location>
</feature>
<dbReference type="GeneID" id="25293205"/>
<feature type="compositionally biased region" description="Polar residues" evidence="1">
    <location>
        <begin position="109"/>
        <end position="128"/>
    </location>
</feature>
<protein>
    <recommendedName>
        <fullName evidence="2">ATPase AAA-type core domain-containing protein</fullName>
    </recommendedName>
</protein>
<dbReference type="HOGENOM" id="CLU_003721_0_0_1"/>
<feature type="compositionally biased region" description="Polar residues" evidence="1">
    <location>
        <begin position="303"/>
        <end position="322"/>
    </location>
</feature>
<dbReference type="GO" id="GO:0016887">
    <property type="term" value="F:ATP hydrolysis activity"/>
    <property type="evidence" value="ECO:0007669"/>
    <property type="project" value="InterPro"/>
</dbReference>
<dbReference type="GO" id="GO:0003677">
    <property type="term" value="F:DNA binding"/>
    <property type="evidence" value="ECO:0007669"/>
    <property type="project" value="TreeGrafter"/>
</dbReference>